<gene>
    <name evidence="3" type="ORF">APLA_LOCUS14783</name>
    <name evidence="2" type="ORF">APLA_LOCUS3250</name>
</gene>
<proteinExistence type="predicted"/>
<accession>A0A8S1BC95</accession>
<dbReference type="OrthoDB" id="7344143at2759"/>
<dbReference type="Proteomes" id="UP000494256">
    <property type="component" value="Unassembled WGS sequence"/>
</dbReference>
<feature type="signal peptide" evidence="1">
    <location>
        <begin position="1"/>
        <end position="16"/>
    </location>
</feature>
<dbReference type="EMBL" id="CADEBC010000232">
    <property type="protein sequence ID" value="CAB3227089.1"/>
    <property type="molecule type" value="Genomic_DNA"/>
</dbReference>
<protein>
    <submittedName>
        <fullName evidence="3">Uncharacterized protein</fullName>
    </submittedName>
</protein>
<evidence type="ECO:0000313" key="4">
    <source>
        <dbReference type="Proteomes" id="UP000494106"/>
    </source>
</evidence>
<comment type="caution">
    <text evidence="3">The sequence shown here is derived from an EMBL/GenBank/DDBJ whole genome shotgun (WGS) entry which is preliminary data.</text>
</comment>
<reference evidence="4 5" key="1">
    <citation type="submission" date="2020-04" db="EMBL/GenBank/DDBJ databases">
        <authorList>
            <person name="Wallbank WR R."/>
            <person name="Pardo Diaz C."/>
            <person name="Kozak K."/>
            <person name="Martin S."/>
            <person name="Jiggins C."/>
            <person name="Moest M."/>
            <person name="Warren A I."/>
            <person name="Byers J.R.P. K."/>
            <person name="Montejo-Kovacevich G."/>
            <person name="Yen C E."/>
        </authorList>
    </citation>
    <scope>NUCLEOTIDE SEQUENCE [LARGE SCALE GENOMIC DNA]</scope>
</reference>
<evidence type="ECO:0000313" key="3">
    <source>
        <dbReference type="EMBL" id="CAB3254526.1"/>
    </source>
</evidence>
<dbReference type="EMBL" id="CADEBD010000422">
    <property type="protein sequence ID" value="CAB3254526.1"/>
    <property type="molecule type" value="Genomic_DNA"/>
</dbReference>
<keyword evidence="1" id="KW-0732">Signal</keyword>
<dbReference type="AlphaFoldDB" id="A0A8S1BC95"/>
<evidence type="ECO:0000256" key="1">
    <source>
        <dbReference type="SAM" id="SignalP"/>
    </source>
</evidence>
<evidence type="ECO:0000313" key="2">
    <source>
        <dbReference type="EMBL" id="CAB3227089.1"/>
    </source>
</evidence>
<keyword evidence="4" id="KW-1185">Reference proteome</keyword>
<evidence type="ECO:0000313" key="5">
    <source>
        <dbReference type="Proteomes" id="UP000494256"/>
    </source>
</evidence>
<sequence>MYKFIAFLLFVTVIHADVIIHKGAKKGATLKPLSVCCDIPEIGDVKHLTTCSNPKVNGPCNDVQCIFEESGFLIDNNTLNKEVYKNHLIKWAEEHKGWSPAVDKAVKDCVDTDPRQHLDFPCKAYDVFACTGIAMLKKCPNEAWKC</sequence>
<feature type="chain" id="PRO_5036273181" evidence="1">
    <location>
        <begin position="17"/>
        <end position="146"/>
    </location>
</feature>
<dbReference type="Proteomes" id="UP000494106">
    <property type="component" value="Unassembled WGS sequence"/>
</dbReference>
<organism evidence="3 5">
    <name type="scientific">Arctia plantaginis</name>
    <name type="common">Wood tiger moth</name>
    <name type="synonym">Phalaena plantaginis</name>
    <dbReference type="NCBI Taxonomy" id="874455"/>
    <lineage>
        <taxon>Eukaryota</taxon>
        <taxon>Metazoa</taxon>
        <taxon>Ecdysozoa</taxon>
        <taxon>Arthropoda</taxon>
        <taxon>Hexapoda</taxon>
        <taxon>Insecta</taxon>
        <taxon>Pterygota</taxon>
        <taxon>Neoptera</taxon>
        <taxon>Endopterygota</taxon>
        <taxon>Lepidoptera</taxon>
        <taxon>Glossata</taxon>
        <taxon>Ditrysia</taxon>
        <taxon>Noctuoidea</taxon>
        <taxon>Erebidae</taxon>
        <taxon>Arctiinae</taxon>
        <taxon>Arctia</taxon>
    </lineage>
</organism>
<name>A0A8S1BC95_ARCPL</name>
<dbReference type="Gene3D" id="1.10.238.270">
    <property type="match status" value="1"/>
</dbReference>